<accession>A0AAV8TT65</accession>
<dbReference type="PANTHER" id="PTHR10241">
    <property type="entry name" value="LETHAL 2 GIANT LARVAE PROTEIN"/>
    <property type="match status" value="1"/>
</dbReference>
<dbReference type="GO" id="GO:0006887">
    <property type="term" value="P:exocytosis"/>
    <property type="evidence" value="ECO:0007669"/>
    <property type="project" value="UniProtKB-KW"/>
</dbReference>
<dbReference type="InterPro" id="IPR042855">
    <property type="entry name" value="V_SNARE_CC"/>
</dbReference>
<comment type="similarity">
    <text evidence="2">Belongs to the WD repeat L(2)GL family.</text>
</comment>
<feature type="domain" description="V-SNARE coiled-coil homology" evidence="7">
    <location>
        <begin position="1068"/>
        <end position="1132"/>
    </location>
</feature>
<evidence type="ECO:0000256" key="1">
    <source>
        <dbReference type="ARBA" id="ARBA00004496"/>
    </source>
</evidence>
<evidence type="ECO:0000256" key="4">
    <source>
        <dbReference type="ARBA" id="ARBA00022490"/>
    </source>
</evidence>
<dbReference type="PROSITE" id="PS50892">
    <property type="entry name" value="V_SNARE"/>
    <property type="match status" value="1"/>
</dbReference>
<protein>
    <recommendedName>
        <fullName evidence="7">V-SNARE coiled-coil homology domain-containing protein</fullName>
    </recommendedName>
</protein>
<evidence type="ECO:0000313" key="9">
    <source>
        <dbReference type="Proteomes" id="UP001159364"/>
    </source>
</evidence>
<dbReference type="SUPFAM" id="SSF58038">
    <property type="entry name" value="SNARE fusion complex"/>
    <property type="match status" value="1"/>
</dbReference>
<gene>
    <name evidence="8" type="ORF">K2173_002920</name>
</gene>
<evidence type="ECO:0000256" key="3">
    <source>
        <dbReference type="ARBA" id="ARBA00022483"/>
    </source>
</evidence>
<evidence type="ECO:0000259" key="7">
    <source>
        <dbReference type="PROSITE" id="PS50892"/>
    </source>
</evidence>
<dbReference type="AlphaFoldDB" id="A0AAV8TT65"/>
<dbReference type="GO" id="GO:0019905">
    <property type="term" value="F:syntaxin binding"/>
    <property type="evidence" value="ECO:0007669"/>
    <property type="project" value="TreeGrafter"/>
</dbReference>
<keyword evidence="4" id="KW-0963">Cytoplasm</keyword>
<dbReference type="SMART" id="SM00320">
    <property type="entry name" value="WD40"/>
    <property type="match status" value="7"/>
</dbReference>
<dbReference type="InterPro" id="IPR036322">
    <property type="entry name" value="WD40_repeat_dom_sf"/>
</dbReference>
<evidence type="ECO:0000313" key="8">
    <source>
        <dbReference type="EMBL" id="KAJ8769430.1"/>
    </source>
</evidence>
<dbReference type="Pfam" id="PF00400">
    <property type="entry name" value="WD40"/>
    <property type="match status" value="1"/>
</dbReference>
<dbReference type="Proteomes" id="UP001159364">
    <property type="component" value="Linkage Group LG03"/>
</dbReference>
<dbReference type="GO" id="GO:0005886">
    <property type="term" value="C:plasma membrane"/>
    <property type="evidence" value="ECO:0007669"/>
    <property type="project" value="TreeGrafter"/>
</dbReference>
<dbReference type="Gene3D" id="1.20.5.110">
    <property type="match status" value="1"/>
</dbReference>
<keyword evidence="3" id="KW-0268">Exocytosis</keyword>
<evidence type="ECO:0000256" key="2">
    <source>
        <dbReference type="ARBA" id="ARBA00008070"/>
    </source>
</evidence>
<evidence type="ECO:0000256" key="5">
    <source>
        <dbReference type="PROSITE-ProRule" id="PRU00290"/>
    </source>
</evidence>
<dbReference type="SUPFAM" id="SSF50978">
    <property type="entry name" value="WD40 repeat-like"/>
    <property type="match status" value="2"/>
</dbReference>
<comment type="subcellular location">
    <subcellularLocation>
        <location evidence="1">Cytoplasm</location>
    </subcellularLocation>
</comment>
<organism evidence="8 9">
    <name type="scientific">Erythroxylum novogranatense</name>
    <dbReference type="NCBI Taxonomy" id="1862640"/>
    <lineage>
        <taxon>Eukaryota</taxon>
        <taxon>Viridiplantae</taxon>
        <taxon>Streptophyta</taxon>
        <taxon>Embryophyta</taxon>
        <taxon>Tracheophyta</taxon>
        <taxon>Spermatophyta</taxon>
        <taxon>Magnoliopsida</taxon>
        <taxon>eudicotyledons</taxon>
        <taxon>Gunneridae</taxon>
        <taxon>Pentapetalae</taxon>
        <taxon>rosids</taxon>
        <taxon>fabids</taxon>
        <taxon>Malpighiales</taxon>
        <taxon>Erythroxylaceae</taxon>
        <taxon>Erythroxylum</taxon>
    </lineage>
</organism>
<dbReference type="GO" id="GO:0006893">
    <property type="term" value="P:Golgi to plasma membrane transport"/>
    <property type="evidence" value="ECO:0007669"/>
    <property type="project" value="TreeGrafter"/>
</dbReference>
<dbReference type="InterPro" id="IPR001680">
    <property type="entry name" value="WD40_rpt"/>
</dbReference>
<comment type="caution">
    <text evidence="8">The sequence shown here is derived from an EMBL/GenBank/DDBJ whole genome shotgun (WGS) entry which is preliminary data.</text>
</comment>
<dbReference type="CDD" id="cd15873">
    <property type="entry name" value="R-SNARE_STXBP5_6"/>
    <property type="match status" value="1"/>
</dbReference>
<dbReference type="GO" id="GO:0005737">
    <property type="term" value="C:cytoplasm"/>
    <property type="evidence" value="ECO:0007669"/>
    <property type="project" value="UniProtKB-SubCell"/>
</dbReference>
<sequence>MFARLFQKSPSHHAPPTPSQKQLSPSPTAPPPQPLPQTNVRKGQLMHEDVSPRVTVHYGIPSTASIVAFDPIQSLLALGTLDGRIKVIGGDNIEGLFVSPKHIPFKNLEFLQNQGFLVSVSSENEIQVWDLEQRFMASSLKWESNVTAFSVIHGSRYMYLGDEYGMISVLKYDVEEQKLMIMPYYVPTNSIDEASGTSSPNHLSVVGVLPQPYSQGKRLLIAYEDGLIILWDVSDDKVILVTGNRDLQLKSKMVTDSKIGTSHNFSDNGSDGEQVDKEISSLCWASDNGSVLAVGYVDGDIMLWNLSVASSAKGQAAEKSSDNVVKLQLSSGDRRLPVIVLHWSAHRSHSDSCGLLFVYGGDAIGSEEVLTILSLDWSAGIQSLKCSARVDLTLNGSFADMILLPRTDEKERSGALVLTNPGQLDFCDDDFLSSLISHRDRRTSMLSVQYPMVIPMAEPCITVAKLSSVNQEDKLSKALSEAISAIKLQTVHASGRSKWPLTGGVPTQQCDIENYQVARLYIAGYQDGSVRIWDATYPSFSLLYVLGDELCEQVKGVKVSGTIAPVSALEFCSSTLVLAIGNELGMIQIYMLIENSDGKSLNIITETGKEVQDLRQGDGPKCTSLFSFLNSAVWTLQFAKSGSRVVVGFLSGQVAMLDISSSSVLFLTDSDPSSSSAVKSLAVKSFSDTKTSVSNPEDNEPKVVEDHVKCDVFVMTKNASIEAIDVNSGNKVWSQKIQSENELMVVSMHIIESSNFISDISAEIPLVFSSESSKVECEQTIESSATKADLGISTKSVYSENRADNFLLLLCCVDELLLHSMKPLKEGDNKPIHKVNLSKPCCWATTFKKDGKECGLIVLYQTGVIEIRSLPNLDVVGGISLESILRWNFKTNMDKTITSSDHGQIILANGCEFASLSLLAFENDFRIPDCLPSLHDKVLAAAVDVTATLSSSPKGPAPGILGGFIKNFQAGKVDNNVNLHPEVCKTDLKNLESIFSSPPFLKPSTTIEDYQNVLELGIDDIDIDIKEPLIIEPLSEKSNNDTSDKGTEREKLFEGASTDFKPTLRTAEEIKAKYRKQDASTAAAHARDKLVERQEKLERLSLRSEELRDGAENFASMAHELAKQMEKRKWWNI</sequence>
<name>A0AAV8TT65_9ROSI</name>
<dbReference type="Gene3D" id="2.130.10.10">
    <property type="entry name" value="YVTN repeat-like/Quinoprotein amine dehydrogenase"/>
    <property type="match status" value="3"/>
</dbReference>
<dbReference type="GO" id="GO:0005096">
    <property type="term" value="F:GTPase activator activity"/>
    <property type="evidence" value="ECO:0007669"/>
    <property type="project" value="TreeGrafter"/>
</dbReference>
<dbReference type="GO" id="GO:0045159">
    <property type="term" value="F:myosin II binding"/>
    <property type="evidence" value="ECO:0007669"/>
    <property type="project" value="TreeGrafter"/>
</dbReference>
<proteinExistence type="inferred from homology"/>
<feature type="region of interest" description="Disordered" evidence="6">
    <location>
        <begin position="1"/>
        <end position="39"/>
    </location>
</feature>
<dbReference type="PANTHER" id="PTHR10241:SF38">
    <property type="entry name" value="TRANSDUCIN FAMILY PROTEIN _ WD-40 REPEAT FAMILY PROTEIN"/>
    <property type="match status" value="1"/>
</dbReference>
<evidence type="ECO:0000256" key="6">
    <source>
        <dbReference type="SAM" id="MobiDB-lite"/>
    </source>
</evidence>
<reference evidence="8 9" key="1">
    <citation type="submission" date="2021-09" db="EMBL/GenBank/DDBJ databases">
        <title>Genomic insights and catalytic innovation underlie evolution of tropane alkaloids biosynthesis.</title>
        <authorList>
            <person name="Wang Y.-J."/>
            <person name="Tian T."/>
            <person name="Huang J.-P."/>
            <person name="Huang S.-X."/>
        </authorList>
    </citation>
    <scope>NUCLEOTIDE SEQUENCE [LARGE SCALE GENOMIC DNA]</scope>
    <source>
        <strain evidence="8">KIB-2018</strain>
        <tissue evidence="8">Leaf</tissue>
    </source>
</reference>
<keyword evidence="5" id="KW-0175">Coiled coil</keyword>
<dbReference type="InterPro" id="IPR015943">
    <property type="entry name" value="WD40/YVTN_repeat-like_dom_sf"/>
</dbReference>
<keyword evidence="9" id="KW-1185">Reference proteome</keyword>
<dbReference type="EMBL" id="JAIWQS010000003">
    <property type="protein sequence ID" value="KAJ8769430.1"/>
    <property type="molecule type" value="Genomic_DNA"/>
</dbReference>